<dbReference type="GO" id="GO:0005524">
    <property type="term" value="F:ATP binding"/>
    <property type="evidence" value="ECO:0007669"/>
    <property type="project" value="UniProtKB-UniRule"/>
</dbReference>
<evidence type="ECO:0000256" key="11">
    <source>
        <dbReference type="ARBA" id="ARBA00023136"/>
    </source>
</evidence>
<evidence type="ECO:0000256" key="2">
    <source>
        <dbReference type="ARBA" id="ARBA00022614"/>
    </source>
</evidence>
<dbReference type="InterPro" id="IPR027417">
    <property type="entry name" value="P-loop_NTPase"/>
</dbReference>
<dbReference type="InterPro" id="IPR036388">
    <property type="entry name" value="WH-like_DNA-bd_sf"/>
</dbReference>
<dbReference type="PROSITE" id="PS00107">
    <property type="entry name" value="PROTEIN_KINASE_ATP"/>
    <property type="match status" value="1"/>
</dbReference>
<dbReference type="SMART" id="SM00220">
    <property type="entry name" value="S_TKc"/>
    <property type="match status" value="1"/>
</dbReference>
<dbReference type="InterPro" id="IPR002182">
    <property type="entry name" value="NB-ARC"/>
</dbReference>
<evidence type="ECO:0000313" key="14">
    <source>
        <dbReference type="EMBL" id="VAI26284.1"/>
    </source>
</evidence>
<evidence type="ECO:0000256" key="7">
    <source>
        <dbReference type="ARBA" id="ARBA00022777"/>
    </source>
</evidence>
<dbReference type="GO" id="GO:0043531">
    <property type="term" value="F:ADP binding"/>
    <property type="evidence" value="ECO:0007669"/>
    <property type="project" value="InterPro"/>
</dbReference>
<dbReference type="InterPro" id="IPR058922">
    <property type="entry name" value="WHD_DRP"/>
</dbReference>
<dbReference type="SUPFAM" id="SSF56112">
    <property type="entry name" value="Protein kinase-like (PK-like)"/>
    <property type="match status" value="1"/>
</dbReference>
<dbReference type="InterPro" id="IPR032675">
    <property type="entry name" value="LRR_dom_sf"/>
</dbReference>
<feature type="binding site" evidence="12">
    <location>
        <position position="46"/>
    </location>
    <ligand>
        <name>ATP</name>
        <dbReference type="ChEBI" id="CHEBI:30616"/>
    </ligand>
</feature>
<dbReference type="OMA" id="KLELLWF"/>
<keyword evidence="10" id="KW-1133">Transmembrane helix</keyword>
<dbReference type="SUPFAM" id="SSF52540">
    <property type="entry name" value="P-loop containing nucleoside triphosphate hydrolases"/>
    <property type="match status" value="1"/>
</dbReference>
<evidence type="ECO:0000256" key="5">
    <source>
        <dbReference type="ARBA" id="ARBA00022737"/>
    </source>
</evidence>
<keyword evidence="5" id="KW-0677">Repeat</keyword>
<dbReference type="PANTHER" id="PTHR36766:SF73">
    <property type="entry name" value="NB-ARC DOMAIN-CONTAINING PROTEIN"/>
    <property type="match status" value="1"/>
</dbReference>
<dbReference type="PRINTS" id="PR00364">
    <property type="entry name" value="DISEASERSIST"/>
</dbReference>
<organism evidence="14 15">
    <name type="scientific">Triticum turgidum subsp. durum</name>
    <name type="common">Durum wheat</name>
    <name type="synonym">Triticum durum</name>
    <dbReference type="NCBI Taxonomy" id="4567"/>
    <lineage>
        <taxon>Eukaryota</taxon>
        <taxon>Viridiplantae</taxon>
        <taxon>Streptophyta</taxon>
        <taxon>Embryophyta</taxon>
        <taxon>Tracheophyta</taxon>
        <taxon>Spermatophyta</taxon>
        <taxon>Magnoliopsida</taxon>
        <taxon>Liliopsida</taxon>
        <taxon>Poales</taxon>
        <taxon>Poaceae</taxon>
        <taxon>BOP clade</taxon>
        <taxon>Pooideae</taxon>
        <taxon>Triticodae</taxon>
        <taxon>Triticeae</taxon>
        <taxon>Triticinae</taxon>
        <taxon>Triticum</taxon>
    </lineage>
</organism>
<dbReference type="Pfam" id="PF25019">
    <property type="entry name" value="LRR_R13L1-DRL21"/>
    <property type="match status" value="1"/>
</dbReference>
<dbReference type="GO" id="GO:0006952">
    <property type="term" value="P:defense response"/>
    <property type="evidence" value="ECO:0007669"/>
    <property type="project" value="UniProtKB-KW"/>
</dbReference>
<comment type="subcellular location">
    <subcellularLocation>
        <location evidence="1">Cell membrane</location>
        <topology evidence="1">Single-pass membrane protein</topology>
    </subcellularLocation>
</comment>
<dbReference type="Pfam" id="PF00560">
    <property type="entry name" value="LRR_1"/>
    <property type="match status" value="1"/>
</dbReference>
<evidence type="ECO:0000256" key="12">
    <source>
        <dbReference type="PROSITE-ProRule" id="PRU10141"/>
    </source>
</evidence>
<dbReference type="Gene3D" id="3.30.200.20">
    <property type="entry name" value="Phosphorylase Kinase, domain 1"/>
    <property type="match status" value="1"/>
</dbReference>
<gene>
    <name evidence="14" type="ORF">TRITD_5Bv1G001670</name>
</gene>
<name>A0A9R0WXQ7_TRITD</name>
<evidence type="ECO:0000259" key="13">
    <source>
        <dbReference type="PROSITE" id="PS50011"/>
    </source>
</evidence>
<dbReference type="GO" id="GO:0005886">
    <property type="term" value="C:plasma membrane"/>
    <property type="evidence" value="ECO:0007669"/>
    <property type="project" value="UniProtKB-SubCell"/>
</dbReference>
<dbReference type="InterPro" id="IPR008271">
    <property type="entry name" value="Ser/Thr_kinase_AS"/>
</dbReference>
<dbReference type="Pfam" id="PF00069">
    <property type="entry name" value="Pkinase"/>
    <property type="match status" value="1"/>
</dbReference>
<evidence type="ECO:0000256" key="3">
    <source>
        <dbReference type="ARBA" id="ARBA00022679"/>
    </source>
</evidence>
<dbReference type="InterPro" id="IPR000719">
    <property type="entry name" value="Prot_kinase_dom"/>
</dbReference>
<reference evidence="14 15" key="1">
    <citation type="submission" date="2017-09" db="EMBL/GenBank/DDBJ databases">
        <authorList>
            <consortium name="International Durum Wheat Genome Sequencing Consortium (IDWGSC)"/>
            <person name="Milanesi L."/>
        </authorList>
    </citation>
    <scope>NUCLEOTIDE SEQUENCE [LARGE SCALE GENOMIC DNA]</scope>
    <source>
        <strain evidence="15">cv. Svevo</strain>
    </source>
</reference>
<dbReference type="Pfam" id="PF00931">
    <property type="entry name" value="NB-ARC"/>
    <property type="match status" value="1"/>
</dbReference>
<dbReference type="EMBL" id="LT934120">
    <property type="protein sequence ID" value="VAI26284.1"/>
    <property type="molecule type" value="Genomic_DNA"/>
</dbReference>
<feature type="domain" description="Protein kinase" evidence="13">
    <location>
        <begin position="19"/>
        <end position="307"/>
    </location>
</feature>
<dbReference type="Gramene" id="TRITD5Bv1G001670.5">
    <property type="protein sequence ID" value="TRITD5Bv1G001670.5"/>
    <property type="gene ID" value="TRITD5Bv1G001670"/>
</dbReference>
<keyword evidence="8" id="KW-0611">Plant defense</keyword>
<dbReference type="InterPro" id="IPR001611">
    <property type="entry name" value="Leu-rich_rpt"/>
</dbReference>
<protein>
    <recommendedName>
        <fullName evidence="13">Protein kinase domain-containing protein</fullName>
    </recommendedName>
</protein>
<keyword evidence="15" id="KW-1185">Reference proteome</keyword>
<dbReference type="GO" id="GO:0004672">
    <property type="term" value="F:protein kinase activity"/>
    <property type="evidence" value="ECO:0007669"/>
    <property type="project" value="InterPro"/>
</dbReference>
<proteinExistence type="predicted"/>
<evidence type="ECO:0000256" key="6">
    <source>
        <dbReference type="ARBA" id="ARBA00022741"/>
    </source>
</evidence>
<dbReference type="InterPro" id="IPR017441">
    <property type="entry name" value="Protein_kinase_ATP_BS"/>
</dbReference>
<dbReference type="InterPro" id="IPR056789">
    <property type="entry name" value="LRR_R13L1-DRL21"/>
</dbReference>
<keyword evidence="4" id="KW-0812">Transmembrane</keyword>
<dbReference type="Gene3D" id="3.80.10.10">
    <property type="entry name" value="Ribonuclease Inhibitor"/>
    <property type="match status" value="3"/>
</dbReference>
<keyword evidence="11" id="KW-0472">Membrane</keyword>
<dbReference type="PROSITE" id="PS50011">
    <property type="entry name" value="PROTEIN_KINASE_DOM"/>
    <property type="match status" value="1"/>
</dbReference>
<evidence type="ECO:0000256" key="1">
    <source>
        <dbReference type="ARBA" id="ARBA00004162"/>
    </source>
</evidence>
<accession>A0A9R0WXQ7</accession>
<evidence type="ECO:0000256" key="9">
    <source>
        <dbReference type="ARBA" id="ARBA00022840"/>
    </source>
</evidence>
<evidence type="ECO:0000256" key="4">
    <source>
        <dbReference type="ARBA" id="ARBA00022692"/>
    </source>
</evidence>
<dbReference type="Pfam" id="PF23559">
    <property type="entry name" value="WHD_DRP"/>
    <property type="match status" value="1"/>
</dbReference>
<keyword evidence="7" id="KW-0418">Kinase</keyword>
<evidence type="ECO:0000313" key="15">
    <source>
        <dbReference type="Proteomes" id="UP000324705"/>
    </source>
</evidence>
<evidence type="ECO:0000256" key="10">
    <source>
        <dbReference type="ARBA" id="ARBA00022989"/>
    </source>
</evidence>
<keyword evidence="2" id="KW-0433">Leucine-rich repeat</keyword>
<dbReference type="InterPro" id="IPR055414">
    <property type="entry name" value="LRR_R13L4/SHOC2-like"/>
</dbReference>
<keyword evidence="3" id="KW-0808">Transferase</keyword>
<sequence length="1437" mass="162898">MTAEKRIPLHDLREITNGFSVDARIGQGGYGDVYKGVYNGREVAVKLLHVDTVHGIDDLQYLNEVGNLLRVKHPNIIQLLGYSYETTSELVEHKGKQGFSKHIYRVLCFEYLQGGSLDVRLREKSLAPDWSTRYMIIKGICEGLDFLHRCEPPIFHLDLKPANILLDSSMAPKLADFGLSRLFGGSHTQVTKQIRGTQAYMPPEFIKDGYISHKNDVFSLGLVMVEIMKGSPGYSGYIETDEVAQFTQKVLGNWTNRIKATSEYPLEESHQVQICIDTAMRCMEPDRNSRPNIAEVLDILSKTETHIPKRQISDVLPCPTIGLKSESNMLEMMVAELNNNEHGDCNLMPTDNSNRTVQQLADRETSSDVEEVIIGRTEEKQKILSILSESITEELVILPIYGIGGVGKTTLAQLVFNDPKFQDYTRVWVYVSQEFNLNKIGNSIITQLTNKISNIPTKQMLHKRLKELFDGKSILIVLDDLWEENPKELDKLKVMLGLGLGSKVIIATTRDGGLARKFCSPAVKPYKLETLTVDECWTIIKQKADLEDRVDQEQLEHIGREIAIKCGGVALAAQSLGYMLNGMRSDEWESVRDSHIWNLSTSEGHEVLASLQLSYSHMSAWLKLCFSYCAIFRKGQIIAKYDLVHQWIALGFIKQTRIFDSMQLCENYVTQLLGMSFLQYTNTPWIDTKRNKYVTYLTMHDLVHDLAREILAHQLNTEGNKCRYALLTDCSKSLQLSFPANLWALHFRDCDEQELRDCAFSSTRCLRVLDLNECFIKKLPDCIGQLRQLRFLRAPRIRYETIPNCITELSQLNYLNLRGSDKITALPESIGDMKAMMHLDLSGCVEIRELPISFAELKQLVHLDLSRCSVSDAEALGGCTKLQYLNLSGNMEIIGSLPKVISNLIKLRYLNLSGCMKAMVPESEKEIARLLDSICTISNLEHLDLSKNQVYFSIPESVGNLMKLHTLDLLGCFRLKIPADFVVHASSDKCSINILYLEVLTIYRLEKVKSAEEAQSIKELTFQWTSATQQEQGLMLIYNQTSGTKETLHRVEELTFQWTLGAERFVDDKEVLEKLLPPSSVQRLYISGYSSFSIPDWLMCIRQYLPNLSQLYLSDFPNCNNLPSLGQLSYLRELGFCRMESLEEWNTAYTRGKPVLDALTIDQCAKLMIKPCAPRATVLRIIDSDNVLSSWEESSSHRGASSSPITKLFVKNSKVPLHQWRLLHQLPALRSLTITGCSDLTTSPKIIQQLSSLVSLSFDQAELPRWLAELTSLQDLRLSECRGMTSLPQWLGKLTFLKELHIMGCEGIRSLPNSIQQLTKLENLVIRDCPTLVKWCESEENKMKLVHIRGIVPRSLMTQEEDTPKIIRAAPIHGTIVMDEVDPDVLYSAVMNMPGFAEESLLVALSQLMDNTAQGSAYMAMSEEDRVSWLINFLKKY</sequence>
<dbReference type="SUPFAM" id="SSF52058">
    <property type="entry name" value="L domain-like"/>
    <property type="match status" value="2"/>
</dbReference>
<dbReference type="InterPro" id="IPR011009">
    <property type="entry name" value="Kinase-like_dom_sf"/>
</dbReference>
<dbReference type="PANTHER" id="PTHR36766">
    <property type="entry name" value="PLANT BROAD-SPECTRUM MILDEW RESISTANCE PROTEIN RPW8"/>
    <property type="match status" value="1"/>
</dbReference>
<keyword evidence="6 12" id="KW-0547">Nucleotide-binding</keyword>
<dbReference type="Proteomes" id="UP000324705">
    <property type="component" value="Chromosome 5B"/>
</dbReference>
<dbReference type="Gene3D" id="1.10.10.10">
    <property type="entry name" value="Winged helix-like DNA-binding domain superfamily/Winged helix DNA-binding domain"/>
    <property type="match status" value="1"/>
</dbReference>
<dbReference type="Gene3D" id="3.40.50.300">
    <property type="entry name" value="P-loop containing nucleotide triphosphate hydrolases"/>
    <property type="match status" value="1"/>
</dbReference>
<dbReference type="Gene3D" id="1.10.510.10">
    <property type="entry name" value="Transferase(Phosphotransferase) domain 1"/>
    <property type="match status" value="1"/>
</dbReference>
<evidence type="ECO:0000256" key="8">
    <source>
        <dbReference type="ARBA" id="ARBA00022821"/>
    </source>
</evidence>
<dbReference type="Pfam" id="PF23598">
    <property type="entry name" value="LRR_14"/>
    <property type="match status" value="1"/>
</dbReference>
<keyword evidence="9 12" id="KW-0067">ATP-binding</keyword>
<dbReference type="PROSITE" id="PS00108">
    <property type="entry name" value="PROTEIN_KINASE_ST"/>
    <property type="match status" value="1"/>
</dbReference>